<keyword evidence="7" id="KW-1185">Reference proteome</keyword>
<dbReference type="SMART" id="SM00409">
    <property type="entry name" value="IG"/>
    <property type="match status" value="1"/>
</dbReference>
<reference evidence="6" key="3">
    <citation type="submission" date="2025-09" db="UniProtKB">
        <authorList>
            <consortium name="Ensembl"/>
        </authorList>
    </citation>
    <scope>IDENTIFICATION</scope>
</reference>
<keyword evidence="4" id="KW-1015">Disulfide bond</keyword>
<keyword evidence="3" id="KW-0597">Phosphoprotein</keyword>
<dbReference type="InParanoid" id="A0A672YXY5"/>
<dbReference type="Proteomes" id="UP000472271">
    <property type="component" value="Chromosome 4"/>
</dbReference>
<dbReference type="AlphaFoldDB" id="A0A672YXY5"/>
<dbReference type="InterPro" id="IPR036179">
    <property type="entry name" value="Ig-like_dom_sf"/>
</dbReference>
<evidence type="ECO:0000313" key="7">
    <source>
        <dbReference type="Proteomes" id="UP000472271"/>
    </source>
</evidence>
<dbReference type="GO" id="GO:0005737">
    <property type="term" value="C:cytoplasm"/>
    <property type="evidence" value="ECO:0007669"/>
    <property type="project" value="UniProtKB-SubCell"/>
</dbReference>
<accession>A0A672YXY5</accession>
<evidence type="ECO:0000256" key="2">
    <source>
        <dbReference type="ARBA" id="ARBA00022490"/>
    </source>
</evidence>
<dbReference type="InterPro" id="IPR013098">
    <property type="entry name" value="Ig_I-set"/>
</dbReference>
<feature type="domain" description="Ig-like" evidence="5">
    <location>
        <begin position="12"/>
        <end position="92"/>
    </location>
</feature>
<keyword evidence="2" id="KW-0963">Cytoplasm</keyword>
<dbReference type="Gene3D" id="2.60.40.10">
    <property type="entry name" value="Immunoglobulins"/>
    <property type="match status" value="1"/>
</dbReference>
<dbReference type="InterPro" id="IPR052385">
    <property type="entry name" value="Obscurin/Obscurin-like_Reg"/>
</dbReference>
<organism evidence="6 7">
    <name type="scientific">Sphaeramia orbicularis</name>
    <name type="common">orbiculate cardinalfish</name>
    <dbReference type="NCBI Taxonomy" id="375764"/>
    <lineage>
        <taxon>Eukaryota</taxon>
        <taxon>Metazoa</taxon>
        <taxon>Chordata</taxon>
        <taxon>Craniata</taxon>
        <taxon>Vertebrata</taxon>
        <taxon>Euteleostomi</taxon>
        <taxon>Actinopterygii</taxon>
        <taxon>Neopterygii</taxon>
        <taxon>Teleostei</taxon>
        <taxon>Neoteleostei</taxon>
        <taxon>Acanthomorphata</taxon>
        <taxon>Gobiaria</taxon>
        <taxon>Kurtiformes</taxon>
        <taxon>Apogonoidei</taxon>
        <taxon>Apogonidae</taxon>
        <taxon>Apogoninae</taxon>
        <taxon>Sphaeramia</taxon>
    </lineage>
</organism>
<sequence length="145" mass="16574">MERGTRLGTGIPSRIGLKSQQTEEGSSVVLHCELSKKGVLWRKEGELLKNGDKYQMRKKELQAEMKMTEVSLDDTGDYTCICGEERTTATIRVNGKYWFYYAVKLLTVLTHIQNVPYPTLNYSCETQIFHVTVLHITLVNLDLTK</sequence>
<dbReference type="Pfam" id="PF07679">
    <property type="entry name" value="I-set"/>
    <property type="match status" value="1"/>
</dbReference>
<dbReference type="InterPro" id="IPR013783">
    <property type="entry name" value="Ig-like_fold"/>
</dbReference>
<reference evidence="6" key="2">
    <citation type="submission" date="2025-08" db="UniProtKB">
        <authorList>
            <consortium name="Ensembl"/>
        </authorList>
    </citation>
    <scope>IDENTIFICATION</scope>
</reference>
<evidence type="ECO:0000256" key="4">
    <source>
        <dbReference type="ARBA" id="ARBA00023157"/>
    </source>
</evidence>
<protein>
    <recommendedName>
        <fullName evidence="5">Ig-like domain-containing protein</fullName>
    </recommendedName>
</protein>
<dbReference type="InterPro" id="IPR003599">
    <property type="entry name" value="Ig_sub"/>
</dbReference>
<reference evidence="6" key="1">
    <citation type="submission" date="2019-06" db="EMBL/GenBank/DDBJ databases">
        <authorList>
            <consortium name="Wellcome Sanger Institute Data Sharing"/>
        </authorList>
    </citation>
    <scope>NUCLEOTIDE SEQUENCE [LARGE SCALE GENOMIC DNA]</scope>
</reference>
<evidence type="ECO:0000256" key="1">
    <source>
        <dbReference type="ARBA" id="ARBA00004496"/>
    </source>
</evidence>
<dbReference type="PANTHER" id="PTHR35971:SF5">
    <property type="entry name" value="OBSCURIN LIKE CYTOSKELETAL ADAPTOR 1"/>
    <property type="match status" value="1"/>
</dbReference>
<dbReference type="Ensembl" id="ENSSORT00005009715.1">
    <property type="protein sequence ID" value="ENSSORP00005009399.1"/>
    <property type="gene ID" value="ENSSORG00005005162.1"/>
</dbReference>
<dbReference type="PROSITE" id="PS50835">
    <property type="entry name" value="IG_LIKE"/>
    <property type="match status" value="1"/>
</dbReference>
<dbReference type="PANTHER" id="PTHR35971">
    <property type="entry name" value="SI:DKEY-31G6.6"/>
    <property type="match status" value="1"/>
</dbReference>
<evidence type="ECO:0000256" key="3">
    <source>
        <dbReference type="ARBA" id="ARBA00022553"/>
    </source>
</evidence>
<name>A0A672YXY5_9TELE</name>
<proteinExistence type="predicted"/>
<evidence type="ECO:0000313" key="6">
    <source>
        <dbReference type="Ensembl" id="ENSSORP00005009399.1"/>
    </source>
</evidence>
<dbReference type="SUPFAM" id="SSF48726">
    <property type="entry name" value="Immunoglobulin"/>
    <property type="match status" value="1"/>
</dbReference>
<comment type="subcellular location">
    <subcellularLocation>
        <location evidence="1">Cytoplasm</location>
    </subcellularLocation>
</comment>
<evidence type="ECO:0000259" key="5">
    <source>
        <dbReference type="PROSITE" id="PS50835"/>
    </source>
</evidence>
<dbReference type="InterPro" id="IPR007110">
    <property type="entry name" value="Ig-like_dom"/>
</dbReference>